<feature type="active site" evidence="8">
    <location>
        <position position="269"/>
    </location>
</feature>
<comment type="caution">
    <text evidence="12">The sequence shown here is derived from an EMBL/GenBank/DDBJ whole genome shotgun (WGS) entry which is preliminary data.</text>
</comment>
<organism evidence="12 13">
    <name type="scientific">Hibiscus syriacus</name>
    <name type="common">Rose of Sharon</name>
    <dbReference type="NCBI Taxonomy" id="106335"/>
    <lineage>
        <taxon>Eukaryota</taxon>
        <taxon>Viridiplantae</taxon>
        <taxon>Streptophyta</taxon>
        <taxon>Embryophyta</taxon>
        <taxon>Tracheophyta</taxon>
        <taxon>Spermatophyta</taxon>
        <taxon>Magnoliopsida</taxon>
        <taxon>eudicotyledons</taxon>
        <taxon>Gunneridae</taxon>
        <taxon>Pentapetalae</taxon>
        <taxon>rosids</taxon>
        <taxon>malvids</taxon>
        <taxon>Malvales</taxon>
        <taxon>Malvaceae</taxon>
        <taxon>Malvoideae</taxon>
        <taxon>Hibiscus</taxon>
    </lineage>
</organism>
<feature type="chain" id="PRO_5025592003" evidence="11">
    <location>
        <begin position="28"/>
        <end position="437"/>
    </location>
</feature>
<dbReference type="SMART" id="SM00710">
    <property type="entry name" value="PbH1"/>
    <property type="match status" value="5"/>
</dbReference>
<feature type="compositionally biased region" description="Pro residues" evidence="10">
    <location>
        <begin position="46"/>
        <end position="66"/>
    </location>
</feature>
<evidence type="ECO:0000256" key="11">
    <source>
        <dbReference type="SAM" id="SignalP"/>
    </source>
</evidence>
<dbReference type="EMBL" id="VEPZ02001269">
    <property type="protein sequence ID" value="KAE8683372.1"/>
    <property type="molecule type" value="Genomic_DNA"/>
</dbReference>
<keyword evidence="13" id="KW-1185">Reference proteome</keyword>
<evidence type="ECO:0000256" key="7">
    <source>
        <dbReference type="ARBA" id="ARBA00023316"/>
    </source>
</evidence>
<dbReference type="SUPFAM" id="SSF51126">
    <property type="entry name" value="Pectin lyase-like"/>
    <property type="match status" value="1"/>
</dbReference>
<dbReference type="GO" id="GO:0071555">
    <property type="term" value="P:cell wall organization"/>
    <property type="evidence" value="ECO:0007669"/>
    <property type="project" value="UniProtKB-KW"/>
</dbReference>
<dbReference type="InterPro" id="IPR000743">
    <property type="entry name" value="Glyco_hydro_28"/>
</dbReference>
<evidence type="ECO:0000256" key="1">
    <source>
        <dbReference type="ARBA" id="ARBA00004191"/>
    </source>
</evidence>
<dbReference type="FunFam" id="2.160.20.10:FF:000012">
    <property type="entry name" value="Polygalacturonase At1g48100 family"/>
    <property type="match status" value="1"/>
</dbReference>
<keyword evidence="3" id="KW-0134">Cell wall</keyword>
<feature type="region of interest" description="Disordered" evidence="10">
    <location>
        <begin position="32"/>
        <end position="76"/>
    </location>
</feature>
<gene>
    <name evidence="12" type="ORF">F3Y22_tig00111208pilonHSYRG00072</name>
</gene>
<evidence type="ECO:0000256" key="2">
    <source>
        <dbReference type="ARBA" id="ARBA00008834"/>
    </source>
</evidence>
<dbReference type="Proteomes" id="UP000436088">
    <property type="component" value="Unassembled WGS sequence"/>
</dbReference>
<comment type="similarity">
    <text evidence="2 9">Belongs to the glycosyl hydrolase 28 family.</text>
</comment>
<comment type="subcellular location">
    <subcellularLocation>
        <location evidence="1">Secreted</location>
        <location evidence="1">Cell wall</location>
    </subcellularLocation>
</comment>
<keyword evidence="6 9" id="KW-0326">Glycosidase</keyword>
<evidence type="ECO:0000256" key="10">
    <source>
        <dbReference type="SAM" id="MobiDB-lite"/>
    </source>
</evidence>
<evidence type="ECO:0000256" key="5">
    <source>
        <dbReference type="ARBA" id="ARBA00022801"/>
    </source>
</evidence>
<evidence type="ECO:0000313" key="12">
    <source>
        <dbReference type="EMBL" id="KAE8683372.1"/>
    </source>
</evidence>
<keyword evidence="7" id="KW-0961">Cell wall biogenesis/degradation</keyword>
<sequence length="437" mass="47697">MEPARGLLFFWILAILSFNLCTSNVSARYHYHKQHKPKHSKGSPPGKVPAPQHPDPPSIPSDPYPNDPGDKTDSIFDVTSYGAVGDGCSDDTTAFKEAWKAACAVDGVLMPPDGPDWWPKADSRQQWLVFYRMNDMKLTGNGVIEGNGQKWWDLPCKPHRGPNGSTLPGPCESPAMIRFFMSSNLVVSGIKIQNSPQFHMKFDGCEGVLIDKLLIDTPKLSPNTDGIHLGNTKSVGIYNSMISNGDDCISIGPGCSDVHIEGVTCGPSHGISIGSLGVHNSQACVSNITVRNSMIKESDNGVRIKTWQGGAGSVSGISFENIHMENVRNCINIDQYYCLEKACLNQTSAVYVSDVQYRNIKGSYDVRTTPIHFACSDTVACTNITMADVELMPHEGRLMEEPFCWNAYGIEETLSIPPIGCLLKGMPQTIGETQYSC</sequence>
<dbReference type="InterPro" id="IPR011050">
    <property type="entry name" value="Pectin_lyase_fold/virulence"/>
</dbReference>
<keyword evidence="4" id="KW-0964">Secreted</keyword>
<proteinExistence type="inferred from homology"/>
<dbReference type="InterPro" id="IPR012334">
    <property type="entry name" value="Pectin_lyas_fold"/>
</dbReference>
<feature type="signal peptide" evidence="11">
    <location>
        <begin position="1"/>
        <end position="27"/>
    </location>
</feature>
<protein>
    <submittedName>
        <fullName evidence="12">Polygalacturonase</fullName>
    </submittedName>
</protein>
<dbReference type="PANTHER" id="PTHR31375">
    <property type="match status" value="1"/>
</dbReference>
<evidence type="ECO:0000256" key="4">
    <source>
        <dbReference type="ARBA" id="ARBA00022525"/>
    </source>
</evidence>
<accession>A0A6A2YWI0</accession>
<evidence type="ECO:0000256" key="3">
    <source>
        <dbReference type="ARBA" id="ARBA00022512"/>
    </source>
</evidence>
<dbReference type="Gene3D" id="2.160.20.10">
    <property type="entry name" value="Single-stranded right-handed beta-helix, Pectin lyase-like"/>
    <property type="match status" value="1"/>
</dbReference>
<dbReference type="GO" id="GO:0005975">
    <property type="term" value="P:carbohydrate metabolic process"/>
    <property type="evidence" value="ECO:0007669"/>
    <property type="project" value="InterPro"/>
</dbReference>
<feature type="compositionally biased region" description="Basic residues" evidence="10">
    <location>
        <begin position="32"/>
        <end position="41"/>
    </location>
</feature>
<evidence type="ECO:0000256" key="9">
    <source>
        <dbReference type="RuleBase" id="RU361169"/>
    </source>
</evidence>
<evidence type="ECO:0000256" key="6">
    <source>
        <dbReference type="ARBA" id="ARBA00023295"/>
    </source>
</evidence>
<dbReference type="InterPro" id="IPR006626">
    <property type="entry name" value="PbH1"/>
</dbReference>
<keyword evidence="5 9" id="KW-0378">Hydrolase</keyword>
<dbReference type="Pfam" id="PF00295">
    <property type="entry name" value="Glyco_hydro_28"/>
    <property type="match status" value="1"/>
</dbReference>
<name>A0A6A2YWI0_HIBSY</name>
<evidence type="ECO:0000256" key="8">
    <source>
        <dbReference type="PROSITE-ProRule" id="PRU10052"/>
    </source>
</evidence>
<evidence type="ECO:0000313" key="13">
    <source>
        <dbReference type="Proteomes" id="UP000436088"/>
    </source>
</evidence>
<dbReference type="PROSITE" id="PS00502">
    <property type="entry name" value="POLYGALACTURONASE"/>
    <property type="match status" value="1"/>
</dbReference>
<dbReference type="AlphaFoldDB" id="A0A6A2YWI0"/>
<keyword evidence="11" id="KW-0732">Signal</keyword>
<reference evidence="12" key="1">
    <citation type="submission" date="2019-09" db="EMBL/GenBank/DDBJ databases">
        <title>Draft genome information of white flower Hibiscus syriacus.</title>
        <authorList>
            <person name="Kim Y.-M."/>
        </authorList>
    </citation>
    <scope>NUCLEOTIDE SEQUENCE [LARGE SCALE GENOMIC DNA]</scope>
    <source>
        <strain evidence="12">YM2019G1</strain>
    </source>
</reference>
<dbReference type="GO" id="GO:0004650">
    <property type="term" value="F:polygalacturonase activity"/>
    <property type="evidence" value="ECO:0007669"/>
    <property type="project" value="InterPro"/>
</dbReference>